<sequence length="363" mass="42295">MMEKSEEKDKFSKKSVVFSPSMVEPSNLYTDRVDNILNLLASLIAENYSLNPQIHINKILDFALKVTPTDCDRSNSIKDAALKVIKLINYETNDFKNVMLSIDELKNIINKQLKTLKKNVKTEYNRNKITKEEEIEECKLVLMFFPNYNDENKYFFEKLADLVGVDHKGIDLWLAEAEGDVGKIVKLIFDDAHHDNVPLMNKDHLEDIKRILGIEIFKSQYDFFKGKDNGERVKFINTLALQDSAITRCKVSQVYVASMLLTFAVFEQNMVMVKVLLELKADPRIKDLKYGPTSISYALLEQNFTENFLEEVIKDKYRLIEHKAECDGSLFKSIRFIDEYENKDKLMQMLHKLYDFEDDDDDD</sequence>
<dbReference type="Proteomes" id="UP001652625">
    <property type="component" value="Chromosome 05"/>
</dbReference>
<dbReference type="RefSeq" id="XP_065652761.1">
    <property type="nucleotide sequence ID" value="XM_065796689.1"/>
</dbReference>
<proteinExistence type="predicted"/>
<evidence type="ECO:0000313" key="2">
    <source>
        <dbReference type="RefSeq" id="XP_065652761.1"/>
    </source>
</evidence>
<name>A0ABM4BUA2_HYDVU</name>
<dbReference type="GeneID" id="136080076"/>
<keyword evidence="1" id="KW-1185">Reference proteome</keyword>
<gene>
    <name evidence="2" type="primary">LOC136080076</name>
</gene>
<evidence type="ECO:0000313" key="1">
    <source>
        <dbReference type="Proteomes" id="UP001652625"/>
    </source>
</evidence>
<protein>
    <submittedName>
        <fullName evidence="2">Uncharacterized protein LOC136080076</fullName>
    </submittedName>
</protein>
<accession>A0ABM4BUA2</accession>
<reference evidence="2" key="1">
    <citation type="submission" date="2025-08" db="UniProtKB">
        <authorList>
            <consortium name="RefSeq"/>
        </authorList>
    </citation>
    <scope>IDENTIFICATION</scope>
</reference>
<organism evidence="1 2">
    <name type="scientific">Hydra vulgaris</name>
    <name type="common">Hydra</name>
    <name type="synonym">Hydra attenuata</name>
    <dbReference type="NCBI Taxonomy" id="6087"/>
    <lineage>
        <taxon>Eukaryota</taxon>
        <taxon>Metazoa</taxon>
        <taxon>Cnidaria</taxon>
        <taxon>Hydrozoa</taxon>
        <taxon>Hydroidolina</taxon>
        <taxon>Anthoathecata</taxon>
        <taxon>Aplanulata</taxon>
        <taxon>Hydridae</taxon>
        <taxon>Hydra</taxon>
    </lineage>
</organism>